<dbReference type="SUPFAM" id="SSF55486">
    <property type="entry name" value="Metalloproteases ('zincins'), catalytic domain"/>
    <property type="match status" value="1"/>
</dbReference>
<dbReference type="Proteomes" id="UP001500642">
    <property type="component" value="Unassembled WGS sequence"/>
</dbReference>
<evidence type="ECO:0000256" key="1">
    <source>
        <dbReference type="SAM" id="MobiDB-lite"/>
    </source>
</evidence>
<feature type="compositionally biased region" description="Basic residues" evidence="1">
    <location>
        <begin position="1"/>
        <end position="18"/>
    </location>
</feature>
<dbReference type="RefSeq" id="WP_265808452.1">
    <property type="nucleotide sequence ID" value="NZ_BAABGL010000035.1"/>
</dbReference>
<protein>
    <submittedName>
        <fullName evidence="2">Metallopeptidase family protein</fullName>
    </submittedName>
</protein>
<sequence length="136" mass="14841">MSRSHARDRHARDRHGRGLRGEIFSAPVPSARSRAARFDRLAARIMDRIRSRADGELDGVVLAVDRVPPPTGAVELGRVFPATPGRPATIVVHRLPIASRCADREELVDLLGRIIGEQAGLLCGRDAAELWPEARG</sequence>
<comment type="caution">
    <text evidence="2">The sequence shown here is derived from an EMBL/GenBank/DDBJ whole genome shotgun (WGS) entry which is preliminary data.</text>
</comment>
<dbReference type="CDD" id="cd12954">
    <property type="entry name" value="MMP_TTHA0227_like_1"/>
    <property type="match status" value="1"/>
</dbReference>
<organism evidence="2 3">
    <name type="scientific">Brevibacterium pityocampae</name>
    <dbReference type="NCBI Taxonomy" id="506594"/>
    <lineage>
        <taxon>Bacteria</taxon>
        <taxon>Bacillati</taxon>
        <taxon>Actinomycetota</taxon>
        <taxon>Actinomycetes</taxon>
        <taxon>Micrococcales</taxon>
        <taxon>Brevibacteriaceae</taxon>
        <taxon>Brevibacterium</taxon>
    </lineage>
</organism>
<accession>A0ABP8JRL3</accession>
<proteinExistence type="predicted"/>
<dbReference type="Gene3D" id="3.30.2010.20">
    <property type="match status" value="1"/>
</dbReference>
<reference evidence="3" key="1">
    <citation type="journal article" date="2019" name="Int. J. Syst. Evol. Microbiol.">
        <title>The Global Catalogue of Microorganisms (GCM) 10K type strain sequencing project: providing services to taxonomists for standard genome sequencing and annotation.</title>
        <authorList>
            <consortium name="The Broad Institute Genomics Platform"/>
            <consortium name="The Broad Institute Genome Sequencing Center for Infectious Disease"/>
            <person name="Wu L."/>
            <person name="Ma J."/>
        </authorList>
    </citation>
    <scope>NUCLEOTIDE SEQUENCE [LARGE SCALE GENOMIC DNA]</scope>
    <source>
        <strain evidence="3">JCM 17808</strain>
    </source>
</reference>
<evidence type="ECO:0000313" key="3">
    <source>
        <dbReference type="Proteomes" id="UP001500642"/>
    </source>
</evidence>
<dbReference type="EMBL" id="BAABGL010000035">
    <property type="protein sequence ID" value="GAA4395022.1"/>
    <property type="molecule type" value="Genomic_DNA"/>
</dbReference>
<keyword evidence="3" id="KW-1185">Reference proteome</keyword>
<name>A0ABP8JRL3_9MICO</name>
<gene>
    <name evidence="2" type="ORF">GCM10023167_25020</name>
</gene>
<feature type="region of interest" description="Disordered" evidence="1">
    <location>
        <begin position="1"/>
        <end position="21"/>
    </location>
</feature>
<dbReference type="InterPro" id="IPR038555">
    <property type="entry name" value="Zincin_1_sf"/>
</dbReference>
<evidence type="ECO:0000313" key="2">
    <source>
        <dbReference type="EMBL" id="GAA4395022.1"/>
    </source>
</evidence>